<comment type="caution">
    <text evidence="1">The sequence shown here is derived from an EMBL/GenBank/DDBJ whole genome shotgun (WGS) entry which is preliminary data.</text>
</comment>
<dbReference type="RefSeq" id="WP_110484389.1">
    <property type="nucleotide sequence ID" value="NZ_QJVC01000003.1"/>
</dbReference>
<dbReference type="OrthoDB" id="4144896at2"/>
<sequence>MSYRDARRAAARANKALILDGEASLKSIQKAVEELRSITIIVSAMDLEQHDLSALTADCDDDLKLIYYAPQLSLWHRQHSILHEFSHLLLGHEHTAAGITIGEFSRSFPTEPRKLLARKGFTDDAEQTAEILADLLADRISSNGRQSPDEPGGLQEAFG</sequence>
<accession>A0A2V5ISI7</accession>
<keyword evidence="2" id="KW-1185">Reference proteome</keyword>
<name>A0A2V5ISI7_9MICC</name>
<evidence type="ECO:0000313" key="2">
    <source>
        <dbReference type="Proteomes" id="UP000247980"/>
    </source>
</evidence>
<gene>
    <name evidence="1" type="ORF">CVS30_05945</name>
</gene>
<protein>
    <submittedName>
        <fullName evidence="1">Uncharacterized protein</fullName>
    </submittedName>
</protein>
<reference evidence="1 2" key="1">
    <citation type="submission" date="2018-05" db="EMBL/GenBank/DDBJ databases">
        <title>Genetic diversity of glacier-inhabiting Cryobacterium bacteria in China and description of Cryobacterium mengkeensis sp. nov. and Arthrobacter glacialis sp. nov.</title>
        <authorList>
            <person name="Liu Q."/>
            <person name="Xin Y.-H."/>
        </authorList>
    </citation>
    <scope>NUCLEOTIDE SEQUENCE [LARGE SCALE GENOMIC DNA]</scope>
    <source>
        <strain evidence="1 2">B7</strain>
    </source>
</reference>
<dbReference type="Proteomes" id="UP000247980">
    <property type="component" value="Unassembled WGS sequence"/>
</dbReference>
<proteinExistence type="predicted"/>
<evidence type="ECO:0000313" key="1">
    <source>
        <dbReference type="EMBL" id="PYI39485.1"/>
    </source>
</evidence>
<organism evidence="1 2">
    <name type="scientific">Arthrobacter psychrolactophilus</name>
    <dbReference type="NCBI Taxonomy" id="92442"/>
    <lineage>
        <taxon>Bacteria</taxon>
        <taxon>Bacillati</taxon>
        <taxon>Actinomycetota</taxon>
        <taxon>Actinomycetes</taxon>
        <taxon>Micrococcales</taxon>
        <taxon>Micrococcaceae</taxon>
        <taxon>Arthrobacter</taxon>
    </lineage>
</organism>
<dbReference type="AlphaFoldDB" id="A0A2V5ISI7"/>
<dbReference type="EMBL" id="QJVC01000003">
    <property type="protein sequence ID" value="PYI39485.1"/>
    <property type="molecule type" value="Genomic_DNA"/>
</dbReference>